<keyword evidence="3" id="KW-1185">Reference proteome</keyword>
<name>A0ABU1S670_9FLAO</name>
<comment type="caution">
    <text evidence="2">The sequence shown here is derived from an EMBL/GenBank/DDBJ whole genome shotgun (WGS) entry which is preliminary data.</text>
</comment>
<dbReference type="Pfam" id="PF00535">
    <property type="entry name" value="Glycos_transf_2"/>
    <property type="match status" value="1"/>
</dbReference>
<dbReference type="RefSeq" id="WP_310008575.1">
    <property type="nucleotide sequence ID" value="NZ_JAVDTX010000007.1"/>
</dbReference>
<accession>A0ABU1S670</accession>
<dbReference type="InterPro" id="IPR001173">
    <property type="entry name" value="Glyco_trans_2-like"/>
</dbReference>
<dbReference type="CDD" id="cd00761">
    <property type="entry name" value="Glyco_tranf_GTA_type"/>
    <property type="match status" value="1"/>
</dbReference>
<gene>
    <name evidence="2" type="ORF">J2W95_003133</name>
</gene>
<dbReference type="SUPFAM" id="SSF53448">
    <property type="entry name" value="Nucleotide-diphospho-sugar transferases"/>
    <property type="match status" value="1"/>
</dbReference>
<dbReference type="Gene3D" id="3.90.550.10">
    <property type="entry name" value="Spore Coat Polysaccharide Biosynthesis Protein SpsA, Chain A"/>
    <property type="match status" value="1"/>
</dbReference>
<dbReference type="Proteomes" id="UP001261871">
    <property type="component" value="Unassembled WGS sequence"/>
</dbReference>
<organism evidence="2 3">
    <name type="scientific">Flavobacterium granuli</name>
    <dbReference type="NCBI Taxonomy" id="280093"/>
    <lineage>
        <taxon>Bacteria</taxon>
        <taxon>Pseudomonadati</taxon>
        <taxon>Bacteroidota</taxon>
        <taxon>Flavobacteriia</taxon>
        <taxon>Flavobacteriales</taxon>
        <taxon>Flavobacteriaceae</taxon>
        <taxon>Flavobacterium</taxon>
    </lineage>
</organism>
<evidence type="ECO:0000259" key="1">
    <source>
        <dbReference type="Pfam" id="PF00535"/>
    </source>
</evidence>
<evidence type="ECO:0000313" key="2">
    <source>
        <dbReference type="EMBL" id="MDR6846417.1"/>
    </source>
</evidence>
<sequence>MLAIIIPYYKITFFGETLESLANQTEKRFKVYIGDDAGPENPANLLEKYKNKFDFVYHRFDNNLGGVSLTQQWERCITLSGNEEWIMILGDDDVLGENVVEEFYKNLPEIERESINVIRYATQVIDEKARVNSEIYFHPIKEKSTDFLFKKMKNQTRSSLSEYLFRRENFKKYEFYDFPLGWHSDDMAFLLLSNFSIIYTINFATIKIRISNISISGKLDNIYLKNKATQLFYYTISDNYISYFTKKQRIKLIEKVEVNFFRQKSVFLFFKITRWHLRKTDLFNFFKFIRRIYINS</sequence>
<dbReference type="InterPro" id="IPR029044">
    <property type="entry name" value="Nucleotide-diphossugar_trans"/>
</dbReference>
<protein>
    <submittedName>
        <fullName evidence="2">Glycosyltransferase involved in cell wall biosynthesis</fullName>
    </submittedName>
</protein>
<dbReference type="PANTHER" id="PTHR22916:SF3">
    <property type="entry name" value="UDP-GLCNAC:BETAGAL BETA-1,3-N-ACETYLGLUCOSAMINYLTRANSFERASE-LIKE PROTEIN 1"/>
    <property type="match status" value="1"/>
</dbReference>
<proteinExistence type="predicted"/>
<dbReference type="EMBL" id="JAVDTX010000007">
    <property type="protein sequence ID" value="MDR6846417.1"/>
    <property type="molecule type" value="Genomic_DNA"/>
</dbReference>
<reference evidence="2 3" key="1">
    <citation type="submission" date="2023-07" db="EMBL/GenBank/DDBJ databases">
        <title>Sorghum-associated microbial communities from plants grown in Nebraska, USA.</title>
        <authorList>
            <person name="Schachtman D."/>
        </authorList>
    </citation>
    <scope>NUCLEOTIDE SEQUENCE [LARGE SCALE GENOMIC DNA]</scope>
    <source>
        <strain evidence="2 3">BE124</strain>
    </source>
</reference>
<evidence type="ECO:0000313" key="3">
    <source>
        <dbReference type="Proteomes" id="UP001261871"/>
    </source>
</evidence>
<dbReference type="PANTHER" id="PTHR22916">
    <property type="entry name" value="GLYCOSYLTRANSFERASE"/>
    <property type="match status" value="1"/>
</dbReference>
<feature type="domain" description="Glycosyltransferase 2-like" evidence="1">
    <location>
        <begin position="4"/>
        <end position="143"/>
    </location>
</feature>